<accession>U4KTX6</accession>
<sequence>MTLLASILDQNVLSMLPEPVIKEWNDQLRNLDRKLSNAIVQLKTEDSIIKKEKTQLHAMVKALTEENEKLKIELATGSAVSVVKNVEHLLKGLETRLNQSNITLGESINKKLLNNISMMQQHTNVTKITHKSVVASMEVINARLKDSMDRLNSLHCMQMLSDPSTGSVAYGEVS</sequence>
<keyword evidence="3" id="KW-1185">Reference proteome</keyword>
<keyword evidence="1" id="KW-0175">Coiled coil</keyword>
<reference evidence="2 3" key="1">
    <citation type="journal article" date="2013" name="PLoS Genet.">
        <title>The genome and development-dependent transcriptomes of Pyronema confluens: a window into fungal evolution.</title>
        <authorList>
            <person name="Traeger S."/>
            <person name="Altegoer F."/>
            <person name="Freitag M."/>
            <person name="Gabaldon T."/>
            <person name="Kempken F."/>
            <person name="Kumar A."/>
            <person name="Marcet-Houben M."/>
            <person name="Poggeler S."/>
            <person name="Stajich J.E."/>
            <person name="Nowrousian M."/>
        </authorList>
    </citation>
    <scope>NUCLEOTIDE SEQUENCE [LARGE SCALE GENOMIC DNA]</scope>
    <source>
        <strain evidence="3">CBS 100304</strain>
        <tissue evidence="2">Vegetative mycelium</tissue>
    </source>
</reference>
<evidence type="ECO:0000256" key="1">
    <source>
        <dbReference type="SAM" id="Coils"/>
    </source>
</evidence>
<organism evidence="2 3">
    <name type="scientific">Pyronema omphalodes (strain CBS 100304)</name>
    <name type="common">Pyronema confluens</name>
    <dbReference type="NCBI Taxonomy" id="1076935"/>
    <lineage>
        <taxon>Eukaryota</taxon>
        <taxon>Fungi</taxon>
        <taxon>Dikarya</taxon>
        <taxon>Ascomycota</taxon>
        <taxon>Pezizomycotina</taxon>
        <taxon>Pezizomycetes</taxon>
        <taxon>Pezizales</taxon>
        <taxon>Pyronemataceae</taxon>
        <taxon>Pyronema</taxon>
    </lineage>
</organism>
<proteinExistence type="predicted"/>
<evidence type="ECO:0000313" key="3">
    <source>
        <dbReference type="Proteomes" id="UP000018144"/>
    </source>
</evidence>
<dbReference type="EMBL" id="HF935195">
    <property type="protein sequence ID" value="CCX04267.1"/>
    <property type="molecule type" value="Genomic_DNA"/>
</dbReference>
<gene>
    <name evidence="2" type="ORF">PCON_01407</name>
</gene>
<dbReference type="AlphaFoldDB" id="U4KTX6"/>
<dbReference type="Proteomes" id="UP000018144">
    <property type="component" value="Unassembled WGS sequence"/>
</dbReference>
<protein>
    <submittedName>
        <fullName evidence="2">Uncharacterized protein</fullName>
    </submittedName>
</protein>
<name>U4KTX6_PYROM</name>
<feature type="coiled-coil region" evidence="1">
    <location>
        <begin position="21"/>
        <end position="73"/>
    </location>
</feature>
<evidence type="ECO:0000313" key="2">
    <source>
        <dbReference type="EMBL" id="CCX04267.1"/>
    </source>
</evidence>